<protein>
    <recommendedName>
        <fullName evidence="4">Ribbon-helix-helix protein CopG domain-containing protein</fullName>
    </recommendedName>
</protein>
<keyword evidence="3" id="KW-1185">Reference proteome</keyword>
<dbReference type="EMBL" id="JAUSVU010000036">
    <property type="protein sequence ID" value="MDQ0537026.1"/>
    <property type="molecule type" value="Genomic_DNA"/>
</dbReference>
<accession>A0ABU0MU53</accession>
<gene>
    <name evidence="2" type="ORF">QO018_005925</name>
</gene>
<dbReference type="RefSeq" id="WP_209984155.1">
    <property type="nucleotide sequence ID" value="NZ_JAGINO010000013.1"/>
</dbReference>
<reference evidence="2 3" key="1">
    <citation type="submission" date="2023-07" db="EMBL/GenBank/DDBJ databases">
        <title>Genomic Encyclopedia of Type Strains, Phase IV (KMG-IV): sequencing the most valuable type-strain genomes for metagenomic binning, comparative biology and taxonomic classification.</title>
        <authorList>
            <person name="Goeker M."/>
        </authorList>
    </citation>
    <scope>NUCLEOTIDE SEQUENCE [LARGE SCALE GENOMIC DNA]</scope>
    <source>
        <strain evidence="2 3">DSM 19922</strain>
    </source>
</reference>
<proteinExistence type="predicted"/>
<evidence type="ECO:0008006" key="4">
    <source>
        <dbReference type="Google" id="ProtNLM"/>
    </source>
</evidence>
<name>A0ABU0MU53_9PROT</name>
<sequence length="193" mass="20441">MVGGYVDAALAKRFNAWARQTDGSVSAALRRLIIQAVEGREPAAPRGAGTGPQVGVRFKADERAALAAAATARGTSPANWLRSLALVHLARRPQWSPAELEALRAVFAELRAINAGLTRLAAQPGGTDSCGDAAQRAAAQVRGEMRRVVAVLTGNFDYWGLPDAERPTAAPGAQARPLARKAGSRRRRTRVDN</sequence>
<evidence type="ECO:0000313" key="2">
    <source>
        <dbReference type="EMBL" id="MDQ0537026.1"/>
    </source>
</evidence>
<feature type="compositionally biased region" description="Basic residues" evidence="1">
    <location>
        <begin position="178"/>
        <end position="193"/>
    </location>
</feature>
<comment type="caution">
    <text evidence="2">The sequence shown here is derived from an EMBL/GenBank/DDBJ whole genome shotgun (WGS) entry which is preliminary data.</text>
</comment>
<organism evidence="2 3">
    <name type="scientific">Azospirillum picis</name>
    <dbReference type="NCBI Taxonomy" id="488438"/>
    <lineage>
        <taxon>Bacteria</taxon>
        <taxon>Pseudomonadati</taxon>
        <taxon>Pseudomonadota</taxon>
        <taxon>Alphaproteobacteria</taxon>
        <taxon>Rhodospirillales</taxon>
        <taxon>Azospirillaceae</taxon>
        <taxon>Azospirillum</taxon>
    </lineage>
</organism>
<dbReference type="Proteomes" id="UP001244552">
    <property type="component" value="Unassembled WGS sequence"/>
</dbReference>
<feature type="region of interest" description="Disordered" evidence="1">
    <location>
        <begin position="165"/>
        <end position="193"/>
    </location>
</feature>
<evidence type="ECO:0000256" key="1">
    <source>
        <dbReference type="SAM" id="MobiDB-lite"/>
    </source>
</evidence>
<evidence type="ECO:0000313" key="3">
    <source>
        <dbReference type="Proteomes" id="UP001244552"/>
    </source>
</evidence>